<comment type="caution">
    <text evidence="4">The sequence shown here is derived from an EMBL/GenBank/DDBJ whole genome shotgun (WGS) entry which is preliminary data.</text>
</comment>
<accession>A0A2T2XD47</accession>
<comment type="similarity">
    <text evidence="1">Belongs to the UbiD family.</text>
</comment>
<dbReference type="Pfam" id="PF01977">
    <property type="entry name" value="UbiD"/>
    <property type="match status" value="1"/>
</dbReference>
<dbReference type="InterPro" id="IPR048304">
    <property type="entry name" value="UbiD_Rift_dom"/>
</dbReference>
<dbReference type="Gene3D" id="3.40.1670.10">
    <property type="entry name" value="UbiD C-terminal domain-like"/>
    <property type="match status" value="1"/>
</dbReference>
<dbReference type="InterPro" id="IPR049381">
    <property type="entry name" value="UbiD-like_C"/>
</dbReference>
<evidence type="ECO:0000259" key="2">
    <source>
        <dbReference type="Pfam" id="PF01977"/>
    </source>
</evidence>
<evidence type="ECO:0000313" key="5">
    <source>
        <dbReference type="Proteomes" id="UP000242972"/>
    </source>
</evidence>
<dbReference type="GO" id="GO:0016831">
    <property type="term" value="F:carboxy-lyase activity"/>
    <property type="evidence" value="ECO:0007669"/>
    <property type="project" value="InterPro"/>
</dbReference>
<feature type="domain" description="3-octaprenyl-4-hydroxybenzoate carboxy-lyase-like C-terminal" evidence="3">
    <location>
        <begin position="275"/>
        <end position="367"/>
    </location>
</feature>
<dbReference type="NCBIfam" id="TIGR00148">
    <property type="entry name" value="UbiD family decarboxylase"/>
    <property type="match status" value="1"/>
</dbReference>
<protein>
    <submittedName>
        <fullName evidence="4">UbiD family decarboxylase</fullName>
    </submittedName>
</protein>
<dbReference type="Proteomes" id="UP000242972">
    <property type="component" value="Unassembled WGS sequence"/>
</dbReference>
<sequence length="373" mass="40678">MREQPAVTHTVAARLTDYDGQKTVIFREDDRVLVGNTFNSRTELAQSIGTPDAKSLHSRYREALAHPLSPHQVDAANAPVLTVREPSVRLDRLPAPLHHARDSGAYITASIAIARDPDTGIQNWSIHRLQINGPQTLGILILPRHLAIMVAKAEQRNEDLPIALVVGLPPGYLLASQAITPYGVDEATIASALMGAPIAVVRSPLYGIEVPAESEYLLEGRIVVHARDLEGPFGEFPRTYGPRSPKPVVQIDALYHRESPIFQTILPASREHLLLGAIPREVAILNAVSQVSPHVEEVILTLASGCHYHAVAQITPRHAGEAKNAMLAAFAGVNEVKRVIVVDADINIHDPEDVEWALATRVQPDQEFSAFAY</sequence>
<dbReference type="PANTHER" id="PTHR30108">
    <property type="entry name" value="3-OCTAPRENYL-4-HYDROXYBENZOATE CARBOXY-LYASE-RELATED"/>
    <property type="match status" value="1"/>
</dbReference>
<dbReference type="Pfam" id="PF20696">
    <property type="entry name" value="UbiD_C"/>
    <property type="match status" value="1"/>
</dbReference>
<proteinExistence type="inferred from homology"/>
<dbReference type="SUPFAM" id="SSF50475">
    <property type="entry name" value="FMN-binding split barrel"/>
    <property type="match status" value="1"/>
</dbReference>
<dbReference type="SUPFAM" id="SSF143968">
    <property type="entry name" value="UbiD C-terminal domain-like"/>
    <property type="match status" value="1"/>
</dbReference>
<dbReference type="AlphaFoldDB" id="A0A2T2XD47"/>
<gene>
    <name evidence="4" type="ORF">C7B46_14535</name>
</gene>
<dbReference type="GO" id="GO:0005737">
    <property type="term" value="C:cytoplasm"/>
    <property type="evidence" value="ECO:0007669"/>
    <property type="project" value="TreeGrafter"/>
</dbReference>
<evidence type="ECO:0000259" key="3">
    <source>
        <dbReference type="Pfam" id="PF20696"/>
    </source>
</evidence>
<name>A0A2T2XD47_9FIRM</name>
<evidence type="ECO:0000313" key="4">
    <source>
        <dbReference type="EMBL" id="PSR32377.1"/>
    </source>
</evidence>
<feature type="domain" description="3-octaprenyl-4-hydroxybenzoate carboxy-lyase-like Rift-related" evidence="2">
    <location>
        <begin position="72"/>
        <end position="268"/>
    </location>
</feature>
<dbReference type="EMBL" id="PXYW01000043">
    <property type="protein sequence ID" value="PSR32377.1"/>
    <property type="molecule type" value="Genomic_DNA"/>
</dbReference>
<dbReference type="PANTHER" id="PTHR30108:SF21">
    <property type="entry name" value="4-HYDROXYBENZOATE DECARBOXYLASE"/>
    <property type="match status" value="1"/>
</dbReference>
<dbReference type="InterPro" id="IPR002830">
    <property type="entry name" value="UbiD"/>
</dbReference>
<reference evidence="4 5" key="1">
    <citation type="journal article" date="2014" name="BMC Genomics">
        <title>Comparison of environmental and isolate Sulfobacillus genomes reveals diverse carbon, sulfur, nitrogen, and hydrogen metabolisms.</title>
        <authorList>
            <person name="Justice N.B."/>
            <person name="Norman A."/>
            <person name="Brown C.T."/>
            <person name="Singh A."/>
            <person name="Thomas B.C."/>
            <person name="Banfield J.F."/>
        </authorList>
    </citation>
    <scope>NUCLEOTIDE SEQUENCE [LARGE SCALE GENOMIC DNA]</scope>
    <source>
        <strain evidence="4">AMDSBA4</strain>
    </source>
</reference>
<evidence type="ECO:0000256" key="1">
    <source>
        <dbReference type="ARBA" id="ARBA00010021"/>
    </source>
</evidence>
<organism evidence="4 5">
    <name type="scientific">Sulfobacillus benefaciens</name>
    <dbReference type="NCBI Taxonomy" id="453960"/>
    <lineage>
        <taxon>Bacteria</taxon>
        <taxon>Bacillati</taxon>
        <taxon>Bacillota</taxon>
        <taxon>Clostridia</taxon>
        <taxon>Eubacteriales</taxon>
        <taxon>Clostridiales Family XVII. Incertae Sedis</taxon>
        <taxon>Sulfobacillus</taxon>
    </lineage>
</organism>